<dbReference type="PANTHER" id="PTHR30043:SF8">
    <property type="entry name" value="ABC TRANSPORTER, PERMEASE PROTEIN CC0363, PUTATIVE-RELATED"/>
    <property type="match status" value="1"/>
</dbReference>
<dbReference type="InterPro" id="IPR005769">
    <property type="entry name" value="PhnE/PtxC"/>
</dbReference>
<evidence type="ECO:0000256" key="1">
    <source>
        <dbReference type="ARBA" id="ARBA00004141"/>
    </source>
</evidence>
<name>A0A6H9WKK3_9MICO</name>
<keyword evidence="11" id="KW-1185">Reference proteome</keyword>
<evidence type="ECO:0000313" key="10">
    <source>
        <dbReference type="EMBL" id="KAB1648289.1"/>
    </source>
</evidence>
<comment type="subcellular location">
    <subcellularLocation>
        <location evidence="2">Cell envelope</location>
    </subcellularLocation>
    <subcellularLocation>
        <location evidence="7">Cell membrane</location>
        <topology evidence="7">Multi-pass membrane protein</topology>
    </subcellularLocation>
    <subcellularLocation>
        <location evidence="1">Membrane</location>
        <topology evidence="1">Multi-pass membrane protein</topology>
    </subcellularLocation>
</comment>
<reference evidence="10 11" key="1">
    <citation type="submission" date="2019-09" db="EMBL/GenBank/DDBJ databases">
        <title>Phylogeny of genus Pseudoclavibacter and closely related genus.</title>
        <authorList>
            <person name="Li Y."/>
        </authorList>
    </citation>
    <scope>NUCLEOTIDE SEQUENCE [LARGE SCALE GENOMIC DNA]</scope>
    <source>
        <strain evidence="10 11">EGI 60007</strain>
    </source>
</reference>
<comment type="caution">
    <text evidence="10">The sequence shown here is derived from an EMBL/GenBank/DDBJ whole genome shotgun (WGS) entry which is preliminary data.</text>
</comment>
<keyword evidence="4 7" id="KW-0812">Transmembrane</keyword>
<dbReference type="Pfam" id="PF00528">
    <property type="entry name" value="BPD_transp_1"/>
    <property type="match status" value="1"/>
</dbReference>
<evidence type="ECO:0000256" key="2">
    <source>
        <dbReference type="ARBA" id="ARBA00004196"/>
    </source>
</evidence>
<evidence type="ECO:0000256" key="7">
    <source>
        <dbReference type="RuleBase" id="RU363032"/>
    </source>
</evidence>
<dbReference type="InterPro" id="IPR000515">
    <property type="entry name" value="MetI-like"/>
</dbReference>
<organism evidence="10 11">
    <name type="scientific">Pseudoclavibacter endophyticus</name>
    <dbReference type="NCBI Taxonomy" id="1778590"/>
    <lineage>
        <taxon>Bacteria</taxon>
        <taxon>Bacillati</taxon>
        <taxon>Actinomycetota</taxon>
        <taxon>Actinomycetes</taxon>
        <taxon>Micrococcales</taxon>
        <taxon>Microbacteriaceae</taxon>
        <taxon>Pseudoclavibacter</taxon>
    </lineage>
</organism>
<evidence type="ECO:0000259" key="9">
    <source>
        <dbReference type="PROSITE" id="PS50928"/>
    </source>
</evidence>
<dbReference type="GO" id="GO:0015416">
    <property type="term" value="F:ABC-type phosphonate transporter activity"/>
    <property type="evidence" value="ECO:0007669"/>
    <property type="project" value="InterPro"/>
</dbReference>
<protein>
    <submittedName>
        <fullName evidence="10">Phosphonate ABC transporter, permease protein PhnE</fullName>
    </submittedName>
</protein>
<proteinExistence type="inferred from homology"/>
<evidence type="ECO:0000313" key="11">
    <source>
        <dbReference type="Proteomes" id="UP000431744"/>
    </source>
</evidence>
<dbReference type="CDD" id="cd06261">
    <property type="entry name" value="TM_PBP2"/>
    <property type="match status" value="1"/>
</dbReference>
<keyword evidence="5 7" id="KW-1133">Transmembrane helix</keyword>
<evidence type="ECO:0000256" key="3">
    <source>
        <dbReference type="ARBA" id="ARBA00022448"/>
    </source>
</evidence>
<evidence type="ECO:0000256" key="5">
    <source>
        <dbReference type="ARBA" id="ARBA00022989"/>
    </source>
</evidence>
<dbReference type="Proteomes" id="UP000431744">
    <property type="component" value="Unassembled WGS sequence"/>
</dbReference>
<dbReference type="Gene3D" id="1.10.3720.10">
    <property type="entry name" value="MetI-like"/>
    <property type="match status" value="1"/>
</dbReference>
<keyword evidence="6 7" id="KW-0472">Membrane</keyword>
<dbReference type="SUPFAM" id="SSF161098">
    <property type="entry name" value="MetI-like"/>
    <property type="match status" value="1"/>
</dbReference>
<sequence length="284" mass="29667">MSAVPASRDTNEAPRRPGPPDPRRWTPWRAVGCAALAAVLVWAFVGVGWSWPNDTWPIVLGAMWEGAVAPDLAFVWNGSGEDLVGLIGQTLAIAFLGTAIAVVGAVPLAFLAVSRRRASGRGRRPGPVSAGTGVVLTIVRTFPEIVLAVIFVKMVGPGPFAGALAIGVHSIGMLARLYAEEIERLSAGPEEAIAALGGTRAHVFAWGQLPRLLPPLCSLALNRFEIAVRSATILGIVGAGGIGTPIIFAISSRSWDRVAIIVIGIVVTVTIIDAVSSALRKKLQ</sequence>
<dbReference type="AlphaFoldDB" id="A0A6H9WKK3"/>
<feature type="transmembrane region" description="Helical" evidence="7">
    <location>
        <begin position="91"/>
        <end position="113"/>
    </location>
</feature>
<gene>
    <name evidence="10" type="primary">phnE</name>
    <name evidence="10" type="ORF">F8O04_11335</name>
</gene>
<dbReference type="GO" id="GO:0030313">
    <property type="term" value="C:cell envelope"/>
    <property type="evidence" value="ECO:0007669"/>
    <property type="project" value="UniProtKB-SubCell"/>
</dbReference>
<dbReference type="EMBL" id="WBJY01000002">
    <property type="protein sequence ID" value="KAB1648289.1"/>
    <property type="molecule type" value="Genomic_DNA"/>
</dbReference>
<feature type="transmembrane region" description="Helical" evidence="7">
    <location>
        <begin position="258"/>
        <end position="279"/>
    </location>
</feature>
<keyword evidence="3 7" id="KW-0813">Transport</keyword>
<dbReference type="GO" id="GO:0005886">
    <property type="term" value="C:plasma membrane"/>
    <property type="evidence" value="ECO:0007669"/>
    <property type="project" value="UniProtKB-SubCell"/>
</dbReference>
<feature type="domain" description="ABC transmembrane type-1" evidence="9">
    <location>
        <begin position="87"/>
        <end position="276"/>
    </location>
</feature>
<dbReference type="OrthoDB" id="9808005at2"/>
<dbReference type="RefSeq" id="WP_158029484.1">
    <property type="nucleotide sequence ID" value="NZ_BMHG01000001.1"/>
</dbReference>
<dbReference type="PROSITE" id="PS50928">
    <property type="entry name" value="ABC_TM1"/>
    <property type="match status" value="1"/>
</dbReference>
<evidence type="ECO:0000256" key="4">
    <source>
        <dbReference type="ARBA" id="ARBA00022692"/>
    </source>
</evidence>
<dbReference type="NCBIfam" id="TIGR01097">
    <property type="entry name" value="PhnE"/>
    <property type="match status" value="1"/>
</dbReference>
<evidence type="ECO:0000256" key="6">
    <source>
        <dbReference type="ARBA" id="ARBA00023136"/>
    </source>
</evidence>
<accession>A0A6H9WKK3</accession>
<dbReference type="PANTHER" id="PTHR30043">
    <property type="entry name" value="PHOSPHONATES TRANSPORT SYSTEM PERMEASE PROTEIN"/>
    <property type="match status" value="1"/>
</dbReference>
<feature type="transmembrane region" description="Helical" evidence="7">
    <location>
        <begin position="231"/>
        <end position="252"/>
    </location>
</feature>
<dbReference type="InterPro" id="IPR035906">
    <property type="entry name" value="MetI-like_sf"/>
</dbReference>
<evidence type="ECO:0000256" key="8">
    <source>
        <dbReference type="SAM" id="MobiDB-lite"/>
    </source>
</evidence>
<feature type="transmembrane region" description="Helical" evidence="7">
    <location>
        <begin position="30"/>
        <end position="51"/>
    </location>
</feature>
<comment type="similarity">
    <text evidence="7">Belongs to the binding-protein-dependent transport system permease family.</text>
</comment>
<feature type="region of interest" description="Disordered" evidence="8">
    <location>
        <begin position="1"/>
        <end position="24"/>
    </location>
</feature>